<dbReference type="Proteomes" id="UP000814128">
    <property type="component" value="Unassembled WGS sequence"/>
</dbReference>
<accession>A0ACB8QD29</accession>
<dbReference type="EMBL" id="MU273670">
    <property type="protein sequence ID" value="KAI0029523.1"/>
    <property type="molecule type" value="Genomic_DNA"/>
</dbReference>
<comment type="caution">
    <text evidence="1">The sequence shown here is derived from an EMBL/GenBank/DDBJ whole genome shotgun (WGS) entry which is preliminary data.</text>
</comment>
<protein>
    <submittedName>
        <fullName evidence="1">Uncharacterized protein</fullName>
    </submittedName>
</protein>
<sequence>MSSPKDPLSSPSAPHHPAADQSSAAQQRPVPRPKRSNLDQEPNPFEQSFSRPPNPTSSIRSSARPDSTESQSHDDRRPPSAHSSAERKSGSPKPTLPPLASINSPSDQYPWGSALANSLRSGPLSPAMLAGPAQSNPDSALGPFDPSGFRLTPRSGLTPGTGLTPLLGGPVSFPPPSPGTAAFLNMMNNPGAGSGPTITPNTLNAITGVLSSTAANVPAATAQAPHPLSVSHVPYDRPNGSQPNGQENYAQSAANATTTAANGLFLLSQAHQELTKREEAQRAGQQAQQQQQQSPQMQSSPVQNGRRGTKRKQTLDEAHSPPDNKPAPAKRTRQSTQSLPQTRAKQQTPSVDEDEEEEEEDFRLEPSPPAGKKGQQKKPETEEEKRKNFLERNRQAALKCRQRKKAWLAQLQAKVEFLTQENERLQAALVSAREEIARLSATAVMPVQGTNHGGAPVSVNVALPQGQKVAAGGRGYGY</sequence>
<proteinExistence type="predicted"/>
<name>A0ACB8QD29_9AGAM</name>
<organism evidence="1 2">
    <name type="scientific">Vararia minispora EC-137</name>
    <dbReference type="NCBI Taxonomy" id="1314806"/>
    <lineage>
        <taxon>Eukaryota</taxon>
        <taxon>Fungi</taxon>
        <taxon>Dikarya</taxon>
        <taxon>Basidiomycota</taxon>
        <taxon>Agaricomycotina</taxon>
        <taxon>Agaricomycetes</taxon>
        <taxon>Russulales</taxon>
        <taxon>Lachnocladiaceae</taxon>
        <taxon>Vararia</taxon>
    </lineage>
</organism>
<evidence type="ECO:0000313" key="1">
    <source>
        <dbReference type="EMBL" id="KAI0029523.1"/>
    </source>
</evidence>
<reference evidence="1" key="1">
    <citation type="submission" date="2021-02" db="EMBL/GenBank/DDBJ databases">
        <authorList>
            <consortium name="DOE Joint Genome Institute"/>
            <person name="Ahrendt S."/>
            <person name="Looney B.P."/>
            <person name="Miyauchi S."/>
            <person name="Morin E."/>
            <person name="Drula E."/>
            <person name="Courty P.E."/>
            <person name="Chicoki N."/>
            <person name="Fauchery L."/>
            <person name="Kohler A."/>
            <person name="Kuo A."/>
            <person name="Labutti K."/>
            <person name="Pangilinan J."/>
            <person name="Lipzen A."/>
            <person name="Riley R."/>
            <person name="Andreopoulos W."/>
            <person name="He G."/>
            <person name="Johnson J."/>
            <person name="Barry K.W."/>
            <person name="Grigoriev I.V."/>
            <person name="Nagy L."/>
            <person name="Hibbett D."/>
            <person name="Henrissat B."/>
            <person name="Matheny P.B."/>
            <person name="Labbe J."/>
            <person name="Martin F."/>
        </authorList>
    </citation>
    <scope>NUCLEOTIDE SEQUENCE</scope>
    <source>
        <strain evidence="1">EC-137</strain>
    </source>
</reference>
<gene>
    <name evidence="1" type="ORF">K488DRAFT_80108</name>
</gene>
<evidence type="ECO:0000313" key="2">
    <source>
        <dbReference type="Proteomes" id="UP000814128"/>
    </source>
</evidence>
<keyword evidence="2" id="KW-1185">Reference proteome</keyword>
<reference evidence="1" key="2">
    <citation type="journal article" date="2022" name="New Phytol.">
        <title>Evolutionary transition to the ectomycorrhizal habit in the genomes of a hyperdiverse lineage of mushroom-forming fungi.</title>
        <authorList>
            <person name="Looney B."/>
            <person name="Miyauchi S."/>
            <person name="Morin E."/>
            <person name="Drula E."/>
            <person name="Courty P.E."/>
            <person name="Kohler A."/>
            <person name="Kuo A."/>
            <person name="LaButti K."/>
            <person name="Pangilinan J."/>
            <person name="Lipzen A."/>
            <person name="Riley R."/>
            <person name="Andreopoulos W."/>
            <person name="He G."/>
            <person name="Johnson J."/>
            <person name="Nolan M."/>
            <person name="Tritt A."/>
            <person name="Barry K.W."/>
            <person name="Grigoriev I.V."/>
            <person name="Nagy L.G."/>
            <person name="Hibbett D."/>
            <person name="Henrissat B."/>
            <person name="Matheny P.B."/>
            <person name="Labbe J."/>
            <person name="Martin F.M."/>
        </authorList>
    </citation>
    <scope>NUCLEOTIDE SEQUENCE</scope>
    <source>
        <strain evidence="1">EC-137</strain>
    </source>
</reference>